<gene>
    <name evidence="1" type="ORF">PGTG_14924</name>
</gene>
<keyword evidence="2" id="KW-1185">Reference proteome</keyword>
<dbReference type="AlphaFoldDB" id="E3KXM1"/>
<name>E3KXM1_PUCGT</name>
<reference key="1">
    <citation type="submission" date="2007-01" db="EMBL/GenBank/DDBJ databases">
        <title>The Genome Sequence of Puccinia graminis f. sp. tritici Strain CRL 75-36-700-3.</title>
        <authorList>
            <consortium name="The Broad Institute Genome Sequencing Platform"/>
            <person name="Birren B."/>
            <person name="Lander E."/>
            <person name="Galagan J."/>
            <person name="Nusbaum C."/>
            <person name="Devon K."/>
            <person name="Cuomo C."/>
            <person name="Jaffe D."/>
            <person name="Butler J."/>
            <person name="Alvarez P."/>
            <person name="Gnerre S."/>
            <person name="Grabherr M."/>
            <person name="Mauceli E."/>
            <person name="Brockman W."/>
            <person name="Young S."/>
            <person name="LaButti K."/>
            <person name="Sykes S."/>
            <person name="DeCaprio D."/>
            <person name="Crawford M."/>
            <person name="Koehrsen M."/>
            <person name="Engels R."/>
            <person name="Montgomery P."/>
            <person name="Pearson M."/>
            <person name="Howarth C."/>
            <person name="Larson L."/>
            <person name="White J."/>
            <person name="Zeng Q."/>
            <person name="Kodira C."/>
            <person name="Yandava C."/>
            <person name="Alvarado L."/>
            <person name="O'Leary S."/>
            <person name="Szabo L."/>
            <person name="Dean R."/>
            <person name="Schein J."/>
        </authorList>
    </citation>
    <scope>NUCLEOTIDE SEQUENCE</scope>
    <source>
        <strain>CRL 75-36-700-3</strain>
    </source>
</reference>
<dbReference type="RefSeq" id="XP_003333502.1">
    <property type="nucleotide sequence ID" value="XM_003333454.1"/>
</dbReference>
<evidence type="ECO:0000313" key="1">
    <source>
        <dbReference type="EMBL" id="EFP89083.1"/>
    </source>
</evidence>
<dbReference type="VEuPathDB" id="FungiDB:PGTG_14924"/>
<protein>
    <submittedName>
        <fullName evidence="1">Uncharacterized protein</fullName>
    </submittedName>
</protein>
<reference evidence="2" key="2">
    <citation type="journal article" date="2011" name="Proc. Natl. Acad. Sci. U.S.A.">
        <title>Obligate biotrophy features unraveled by the genomic analysis of rust fungi.</title>
        <authorList>
            <person name="Duplessis S."/>
            <person name="Cuomo C.A."/>
            <person name="Lin Y.-C."/>
            <person name="Aerts A."/>
            <person name="Tisserant E."/>
            <person name="Veneault-Fourrey C."/>
            <person name="Joly D.L."/>
            <person name="Hacquard S."/>
            <person name="Amselem J."/>
            <person name="Cantarel B.L."/>
            <person name="Chiu R."/>
            <person name="Coutinho P.M."/>
            <person name="Feau N."/>
            <person name="Field M."/>
            <person name="Frey P."/>
            <person name="Gelhaye E."/>
            <person name="Goldberg J."/>
            <person name="Grabherr M.G."/>
            <person name="Kodira C.D."/>
            <person name="Kohler A."/>
            <person name="Kuees U."/>
            <person name="Lindquist E.A."/>
            <person name="Lucas S.M."/>
            <person name="Mago R."/>
            <person name="Mauceli E."/>
            <person name="Morin E."/>
            <person name="Murat C."/>
            <person name="Pangilinan J.L."/>
            <person name="Park R."/>
            <person name="Pearson M."/>
            <person name="Quesneville H."/>
            <person name="Rouhier N."/>
            <person name="Sakthikumar S."/>
            <person name="Salamov A.A."/>
            <person name="Schmutz J."/>
            <person name="Selles B."/>
            <person name="Shapiro H."/>
            <person name="Tanguay P."/>
            <person name="Tuskan G.A."/>
            <person name="Henrissat B."/>
            <person name="Van de Peer Y."/>
            <person name="Rouze P."/>
            <person name="Ellis J.G."/>
            <person name="Dodds P.N."/>
            <person name="Schein J.E."/>
            <person name="Zhong S."/>
            <person name="Hamelin R.C."/>
            <person name="Grigoriev I.V."/>
            <person name="Szabo L.J."/>
            <person name="Martin F."/>
        </authorList>
    </citation>
    <scope>NUCLEOTIDE SEQUENCE [LARGE SCALE GENOMIC DNA]</scope>
    <source>
        <strain evidence="2">CRL 75-36-700-3 / race SCCL</strain>
    </source>
</reference>
<organism evidence="1 2">
    <name type="scientific">Puccinia graminis f. sp. tritici (strain CRL 75-36-700-3 / race SCCL)</name>
    <name type="common">Black stem rust fungus</name>
    <dbReference type="NCBI Taxonomy" id="418459"/>
    <lineage>
        <taxon>Eukaryota</taxon>
        <taxon>Fungi</taxon>
        <taxon>Dikarya</taxon>
        <taxon>Basidiomycota</taxon>
        <taxon>Pucciniomycotina</taxon>
        <taxon>Pucciniomycetes</taxon>
        <taxon>Pucciniales</taxon>
        <taxon>Pucciniaceae</taxon>
        <taxon>Puccinia</taxon>
    </lineage>
</organism>
<evidence type="ECO:0000313" key="2">
    <source>
        <dbReference type="Proteomes" id="UP000008783"/>
    </source>
</evidence>
<dbReference type="KEGG" id="pgr:PGTG_14924"/>
<proteinExistence type="predicted"/>
<accession>E3KXM1</accession>
<sequence>MQNSYQLLLVMHRLWLRVSNSGSSGRIQPAFVCLESVESRQILLAMDWLGIYFEQSSAKSSCWLWIGTGSMCINFASNLESSGQIQSAFVCYGSARSCLSMRIKQKKKPCRILESKQLLLAMDWLGIKGYYPSESRIQRGLAGYGSTRSPYVHRLCIGFGIVWSNPIRTYSLWIGWGFLIHQDRAQKSKSDRRIRVVCINGWHRRIKFIQMIDLSGPACHINQN</sequence>
<dbReference type="Proteomes" id="UP000008783">
    <property type="component" value="Unassembled WGS sequence"/>
</dbReference>
<dbReference type="HOGENOM" id="CLU_1235561_0_0_1"/>
<dbReference type="GeneID" id="10546552"/>
<dbReference type="EMBL" id="DS178319">
    <property type="protein sequence ID" value="EFP89083.1"/>
    <property type="molecule type" value="Genomic_DNA"/>
</dbReference>
<dbReference type="InParanoid" id="E3KXM1"/>